<dbReference type="PANTHER" id="PTHR11787:SF4">
    <property type="entry name" value="CHM, RAB ESCORT PROTEIN 1"/>
    <property type="match status" value="1"/>
</dbReference>
<comment type="caution">
    <text evidence="3">The sequence shown here is derived from an EMBL/GenBank/DDBJ whole genome shotgun (WGS) entry which is preliminary data.</text>
</comment>
<feature type="compositionally biased region" description="Low complexity" evidence="2">
    <location>
        <begin position="117"/>
        <end position="127"/>
    </location>
</feature>
<proteinExistence type="inferred from homology"/>
<evidence type="ECO:0000256" key="1">
    <source>
        <dbReference type="ARBA" id="ARBA00005593"/>
    </source>
</evidence>
<dbReference type="InterPro" id="IPR018203">
    <property type="entry name" value="GDP_dissociation_inhibitor"/>
</dbReference>
<accession>A0AAD5TP89</accession>
<dbReference type="GO" id="GO:0007264">
    <property type="term" value="P:small GTPase-mediated signal transduction"/>
    <property type="evidence" value="ECO:0007669"/>
    <property type="project" value="InterPro"/>
</dbReference>
<feature type="compositionally biased region" description="Low complexity" evidence="2">
    <location>
        <begin position="1"/>
        <end position="21"/>
    </location>
</feature>
<protein>
    <recommendedName>
        <fullName evidence="5">Rab proteins geranylgeranyltransferase component A</fullName>
    </recommendedName>
</protein>
<dbReference type="InterPro" id="IPR036188">
    <property type="entry name" value="FAD/NAD-bd_sf"/>
</dbReference>
<dbReference type="GO" id="GO:0005829">
    <property type="term" value="C:cytosol"/>
    <property type="evidence" value="ECO:0007669"/>
    <property type="project" value="TreeGrafter"/>
</dbReference>
<feature type="region of interest" description="Disordered" evidence="2">
    <location>
        <begin position="117"/>
        <end position="175"/>
    </location>
</feature>
<dbReference type="Proteomes" id="UP001212152">
    <property type="component" value="Unassembled WGS sequence"/>
</dbReference>
<dbReference type="PANTHER" id="PTHR11787">
    <property type="entry name" value="RAB GDP-DISSOCIATION INHIBITOR"/>
    <property type="match status" value="1"/>
</dbReference>
<feature type="region of interest" description="Disordered" evidence="2">
    <location>
        <begin position="1"/>
        <end position="41"/>
    </location>
</feature>
<dbReference type="GO" id="GO:0005968">
    <property type="term" value="C:Rab-protein geranylgeranyltransferase complex"/>
    <property type="evidence" value="ECO:0007669"/>
    <property type="project" value="TreeGrafter"/>
</dbReference>
<name>A0AAD5TP89_9FUNG</name>
<evidence type="ECO:0008006" key="5">
    <source>
        <dbReference type="Google" id="ProtNLM"/>
    </source>
</evidence>
<dbReference type="PRINTS" id="PR00891">
    <property type="entry name" value="RABGDIREP"/>
</dbReference>
<dbReference type="GO" id="GO:0005634">
    <property type="term" value="C:nucleus"/>
    <property type="evidence" value="ECO:0007669"/>
    <property type="project" value="TreeGrafter"/>
</dbReference>
<organism evidence="3 4">
    <name type="scientific">Geranomyces variabilis</name>
    <dbReference type="NCBI Taxonomy" id="109894"/>
    <lineage>
        <taxon>Eukaryota</taxon>
        <taxon>Fungi</taxon>
        <taxon>Fungi incertae sedis</taxon>
        <taxon>Chytridiomycota</taxon>
        <taxon>Chytridiomycota incertae sedis</taxon>
        <taxon>Chytridiomycetes</taxon>
        <taxon>Spizellomycetales</taxon>
        <taxon>Powellomycetaceae</taxon>
        <taxon>Geranomyces</taxon>
    </lineage>
</organism>
<evidence type="ECO:0000256" key="2">
    <source>
        <dbReference type="SAM" id="MobiDB-lite"/>
    </source>
</evidence>
<comment type="similarity">
    <text evidence="1">Belongs to the Rab GDI family.</text>
</comment>
<evidence type="ECO:0000313" key="4">
    <source>
        <dbReference type="Proteomes" id="UP001212152"/>
    </source>
</evidence>
<dbReference type="Gene3D" id="3.50.50.60">
    <property type="entry name" value="FAD/NAD(P)-binding domain"/>
    <property type="match status" value="2"/>
</dbReference>
<dbReference type="GO" id="GO:0005092">
    <property type="term" value="F:GDP-dissociation inhibitor activity"/>
    <property type="evidence" value="ECO:0007669"/>
    <property type="project" value="InterPro"/>
</dbReference>
<feature type="compositionally biased region" description="Basic and acidic residues" evidence="2">
    <location>
        <begin position="149"/>
        <end position="158"/>
    </location>
</feature>
<feature type="compositionally biased region" description="Pro residues" evidence="2">
    <location>
        <begin position="22"/>
        <end position="38"/>
    </location>
</feature>
<dbReference type="SUPFAM" id="SSF54373">
    <property type="entry name" value="FAD-linked reductases, C-terminal domain"/>
    <property type="match status" value="1"/>
</dbReference>
<dbReference type="SUPFAM" id="SSF51905">
    <property type="entry name" value="FAD/NAD(P)-binding domain"/>
    <property type="match status" value="1"/>
</dbReference>
<dbReference type="EMBL" id="JADGJQ010000014">
    <property type="protein sequence ID" value="KAJ3181019.1"/>
    <property type="molecule type" value="Genomic_DNA"/>
</dbReference>
<reference evidence="3" key="1">
    <citation type="submission" date="2020-05" db="EMBL/GenBank/DDBJ databases">
        <title>Phylogenomic resolution of chytrid fungi.</title>
        <authorList>
            <person name="Stajich J.E."/>
            <person name="Amses K."/>
            <person name="Simmons R."/>
            <person name="Seto K."/>
            <person name="Myers J."/>
            <person name="Bonds A."/>
            <person name="Quandt C.A."/>
            <person name="Barry K."/>
            <person name="Liu P."/>
            <person name="Grigoriev I."/>
            <person name="Longcore J.E."/>
            <person name="James T.Y."/>
        </authorList>
    </citation>
    <scope>NUCLEOTIDE SEQUENCE</scope>
    <source>
        <strain evidence="3">JEL0379</strain>
    </source>
</reference>
<gene>
    <name evidence="3" type="ORF">HDU87_001669</name>
</gene>
<dbReference type="AlphaFoldDB" id="A0AAD5TP89"/>
<dbReference type="Gene3D" id="3.30.519.10">
    <property type="entry name" value="Guanine Nucleotide Dissociation Inhibitor, domain 2"/>
    <property type="match status" value="1"/>
</dbReference>
<sequence length="624" mass="66638">MSNPAAADAAEPTPDPSSSTPSSPPPALQPQSPPPPADPTHFDAIVLGTGLTNSITAAALVRAGKSVLHIDRNEFYAEHLASFDLVTLLRILGDAAKDSDDPFLGCYDEFEVAVNASDGSTSTTSSEPPAPPAPPALSTDADNPLAEAHAVDNSEKSALHPTPAPAQQPPSTPPADLEALITAYTTDYPSTATLFSHQPTPHSRHALLTLLRTSRQYNLELSPRIIYSRGALVDLLANSGVGRYLEFRPLDRIHLFWDGRTEQVPGSKEDVFGNGSVSLVEKRRLMKFLTFAVGFEETPEVFEDYKGKPYAEFLQAQKLSPRLIAFVLNATALIVEQHALSTLTTEQGLLLTQRHLRSLGRWGKTAFLVALYGAGSELSQAFCRLCAVYGGTYILNFPLAEIITTLSADDGGDVVVAITAKDGTRYTADRLVASPAYVQFLAPELRPKLTSKSVYRCVAIVDRDVHGSSNAAAAADHNQPALTVTAFPPEAVRNGQGVTAIQQSWDVSACPKTQAVIHLSASGDGSSHADVRSALQALVKPSGATVLLAATYRRHQQRVETAHAEEDVWWTAGDRIAVTRDEGGSGLDLEACGDEARSVFTRMMAGAEEAEFLPGVADPADEED</sequence>
<evidence type="ECO:0000313" key="3">
    <source>
        <dbReference type="EMBL" id="KAJ3181019.1"/>
    </source>
</evidence>
<dbReference type="Pfam" id="PF00996">
    <property type="entry name" value="GDI"/>
    <property type="match status" value="2"/>
</dbReference>
<feature type="compositionally biased region" description="Pro residues" evidence="2">
    <location>
        <begin position="162"/>
        <end position="173"/>
    </location>
</feature>
<keyword evidence="4" id="KW-1185">Reference proteome</keyword>
<dbReference type="GO" id="GO:0016192">
    <property type="term" value="P:vesicle-mediated transport"/>
    <property type="evidence" value="ECO:0007669"/>
    <property type="project" value="TreeGrafter"/>
</dbReference>